<accession>A0A3P7NUX0</accession>
<keyword evidence="1" id="KW-1133">Transmembrane helix</keyword>
<dbReference type="EMBL" id="LR130778">
    <property type="protein sequence ID" value="VDN46685.1"/>
    <property type="molecule type" value="Genomic_DNA"/>
</dbReference>
<name>A0A3P7NUX0_9FIRM</name>
<keyword evidence="1" id="KW-0472">Membrane</keyword>
<evidence type="ECO:0000313" key="2">
    <source>
        <dbReference type="EMBL" id="VDN46685.1"/>
    </source>
</evidence>
<dbReference type="InterPro" id="IPR018247">
    <property type="entry name" value="EF_Hand_1_Ca_BS"/>
</dbReference>
<protein>
    <submittedName>
        <fullName evidence="2">Uncharacterized protein</fullName>
    </submittedName>
</protein>
<gene>
    <name evidence="2" type="ORF">PATL70BA_0814</name>
</gene>
<dbReference type="PROSITE" id="PS00018">
    <property type="entry name" value="EF_HAND_1"/>
    <property type="match status" value="1"/>
</dbReference>
<proteinExistence type="predicted"/>
<feature type="transmembrane region" description="Helical" evidence="1">
    <location>
        <begin position="37"/>
        <end position="60"/>
    </location>
</feature>
<dbReference type="KEGG" id="cbar:PATL70BA_0814"/>
<dbReference type="Proteomes" id="UP000279029">
    <property type="component" value="Chromosome"/>
</dbReference>
<keyword evidence="3" id="KW-1185">Reference proteome</keyword>
<reference evidence="2 3" key="1">
    <citation type="submission" date="2018-09" db="EMBL/GenBank/DDBJ databases">
        <authorList>
            <person name="Postec A."/>
        </authorList>
    </citation>
    <scope>NUCLEOTIDE SEQUENCE [LARGE SCALE GENOMIC DNA]</scope>
    <source>
        <strain evidence="2">70B-A</strain>
    </source>
</reference>
<organism evidence="2 3">
    <name type="scientific">Petrocella atlantisensis</name>
    <dbReference type="NCBI Taxonomy" id="2173034"/>
    <lineage>
        <taxon>Bacteria</taxon>
        <taxon>Bacillati</taxon>
        <taxon>Bacillota</taxon>
        <taxon>Clostridia</taxon>
        <taxon>Lachnospirales</taxon>
        <taxon>Vallitaleaceae</taxon>
        <taxon>Petrocella</taxon>
    </lineage>
</organism>
<sequence length="123" mass="14253">MKKYIDSLSTGILVLSSLILGHYIFVTVGEYKNLESIQFSNAIFFNLVGLTYLIITYLYVHSAIYRKYVKRNFLLKEDKKYIPVCKLQNGLIVIKDADTNEDHFIEEADIKNYTMKELPSDVS</sequence>
<feature type="transmembrane region" description="Helical" evidence="1">
    <location>
        <begin position="7"/>
        <end position="25"/>
    </location>
</feature>
<dbReference type="AlphaFoldDB" id="A0A3P7NUX0"/>
<evidence type="ECO:0000313" key="3">
    <source>
        <dbReference type="Proteomes" id="UP000279029"/>
    </source>
</evidence>
<dbReference type="RefSeq" id="WP_125136150.1">
    <property type="nucleotide sequence ID" value="NZ_LR130778.1"/>
</dbReference>
<keyword evidence="1" id="KW-0812">Transmembrane</keyword>
<evidence type="ECO:0000256" key="1">
    <source>
        <dbReference type="SAM" id="Phobius"/>
    </source>
</evidence>